<feature type="region of interest" description="Disordered" evidence="3">
    <location>
        <begin position="610"/>
        <end position="641"/>
    </location>
</feature>
<gene>
    <name evidence="5" type="ORF">E9998_09145</name>
</gene>
<organism evidence="5 6">
    <name type="scientific">Glycomyces paridis</name>
    <dbReference type="NCBI Taxonomy" id="2126555"/>
    <lineage>
        <taxon>Bacteria</taxon>
        <taxon>Bacillati</taxon>
        <taxon>Actinomycetota</taxon>
        <taxon>Actinomycetes</taxon>
        <taxon>Glycomycetales</taxon>
        <taxon>Glycomycetaceae</taxon>
        <taxon>Glycomyces</taxon>
    </lineage>
</organism>
<dbReference type="GO" id="GO:0003678">
    <property type="term" value="F:DNA helicase activity"/>
    <property type="evidence" value="ECO:0007669"/>
    <property type="project" value="InterPro"/>
</dbReference>
<feature type="domain" description="DNA helicase DnaB-like N-terminal" evidence="4">
    <location>
        <begin position="8"/>
        <end position="105"/>
    </location>
</feature>
<protein>
    <submittedName>
        <fullName evidence="5">DUF3987 domain-containing protein</fullName>
    </submittedName>
</protein>
<dbReference type="RefSeq" id="WP_136529381.1">
    <property type="nucleotide sequence ID" value="NZ_STGX01000005.1"/>
</dbReference>
<evidence type="ECO:0000259" key="4">
    <source>
        <dbReference type="Pfam" id="PF00772"/>
    </source>
</evidence>
<evidence type="ECO:0000256" key="3">
    <source>
        <dbReference type="SAM" id="MobiDB-lite"/>
    </source>
</evidence>
<evidence type="ECO:0000313" key="5">
    <source>
        <dbReference type="EMBL" id="THV29638.1"/>
    </source>
</evidence>
<dbReference type="SUPFAM" id="SSF48024">
    <property type="entry name" value="N-terminal domain of DnaB helicase"/>
    <property type="match status" value="1"/>
</dbReference>
<evidence type="ECO:0000256" key="2">
    <source>
        <dbReference type="ARBA" id="ARBA00023125"/>
    </source>
</evidence>
<keyword evidence="2" id="KW-0238">DNA-binding</keyword>
<reference evidence="5 6" key="1">
    <citation type="journal article" date="2018" name="Int. J. Syst. Evol. Microbiol.">
        <title>Glycomyces paridis sp. nov., isolated from the medicinal plant Paris polyphylla.</title>
        <authorList>
            <person name="Fang X.M."/>
            <person name="Bai J.L."/>
            <person name="Su J."/>
            <person name="Zhao L.L."/>
            <person name="Liu H.Y."/>
            <person name="Ma B.P."/>
            <person name="Zhang Y.Q."/>
            <person name="Yu L.Y."/>
        </authorList>
    </citation>
    <scope>NUCLEOTIDE SEQUENCE [LARGE SCALE GENOMIC DNA]</scope>
    <source>
        <strain evidence="5 6">CPCC 204357</strain>
    </source>
</reference>
<sequence length="641" mass="66940">MKSKNPIHDAERVVLGAAMLDARTVAAIAAVVDAGSFDVPRHGLIWDAIVAQHAAGEPTEAAAVAARLNDTGVLSKIGGGPYLHDCLASVASADNGAYYAGKVAEAAKRRAIKIAAAQINRLGDDTGESLADVLNRSRAALDAVAGTADGDAWAAPVPLTQTRALPRFPSACLPDWVGDMVDAVAESTQTPTDLAGSVALAALSTAMQGRVHVAAGPDWVEPCNTFTCCGLPPGNRKSSVFAAMVRPILDAEAELAEAARPRIIEAVTEAEIARRAAEQALAMASKNPGDPDLANGAKSAAREADEATIPVAPKLVADDITPEAAKSLLAEQGGRLAILSAEGGIFATIAGRYSGVPDLDAFLKGHAGDMLRVIRKSAPAEYVAAPALTLGLAVQPEVLRDAARMPGFEDRGLLARFLFTLPASTVGSRNPSPMPVPAPVKATYARKLAGLVHAMHPRAEAVVLELTPEARERVVAMEREREPRLGPGGEWEPILSWANKWTGAVVRLAGLLHMAQYPTAGPATPIDADTLDAATMLGYYFADHALGVWSYMGTGAETGPAAALLDWLARHGQSGMSVRDMHRALRGRRGLATADAIRAAVARLVDHGYLRERPRGPRKGGRPASPRYDLHPDTATTGGSV</sequence>
<dbReference type="Gene3D" id="1.10.860.10">
    <property type="entry name" value="DNAb Helicase, Chain A"/>
    <property type="match status" value="1"/>
</dbReference>
<accession>A0A4S8PGI0</accession>
<dbReference type="Pfam" id="PF13148">
    <property type="entry name" value="DUF3987"/>
    <property type="match status" value="1"/>
</dbReference>
<keyword evidence="6" id="KW-1185">Reference proteome</keyword>
<dbReference type="AlphaFoldDB" id="A0A4S8PGI0"/>
<keyword evidence="1" id="KW-0235">DNA replication</keyword>
<dbReference type="EMBL" id="STGX01000005">
    <property type="protein sequence ID" value="THV29638.1"/>
    <property type="molecule type" value="Genomic_DNA"/>
</dbReference>
<dbReference type="GO" id="GO:0006260">
    <property type="term" value="P:DNA replication"/>
    <property type="evidence" value="ECO:0007669"/>
    <property type="project" value="UniProtKB-KW"/>
</dbReference>
<dbReference type="Pfam" id="PF00772">
    <property type="entry name" value="DnaB"/>
    <property type="match status" value="1"/>
</dbReference>
<dbReference type="Proteomes" id="UP000305792">
    <property type="component" value="Unassembled WGS sequence"/>
</dbReference>
<dbReference type="GO" id="GO:0005524">
    <property type="term" value="F:ATP binding"/>
    <property type="evidence" value="ECO:0007669"/>
    <property type="project" value="InterPro"/>
</dbReference>
<dbReference type="GO" id="GO:0005829">
    <property type="term" value="C:cytosol"/>
    <property type="evidence" value="ECO:0007669"/>
    <property type="project" value="TreeGrafter"/>
</dbReference>
<dbReference type="GO" id="GO:0003677">
    <property type="term" value="F:DNA binding"/>
    <property type="evidence" value="ECO:0007669"/>
    <property type="project" value="UniProtKB-KW"/>
</dbReference>
<comment type="caution">
    <text evidence="5">The sequence shown here is derived from an EMBL/GenBank/DDBJ whole genome shotgun (WGS) entry which is preliminary data.</text>
</comment>
<dbReference type="PANTHER" id="PTHR30153:SF2">
    <property type="entry name" value="REPLICATIVE DNA HELICASE"/>
    <property type="match status" value="1"/>
</dbReference>
<evidence type="ECO:0000313" key="6">
    <source>
        <dbReference type="Proteomes" id="UP000305792"/>
    </source>
</evidence>
<dbReference type="InterPro" id="IPR036185">
    <property type="entry name" value="DNA_heli_DnaB-like_N_sf"/>
</dbReference>
<dbReference type="InterPro" id="IPR016136">
    <property type="entry name" value="DNA_helicase_N/primase_C"/>
</dbReference>
<dbReference type="InterPro" id="IPR007693">
    <property type="entry name" value="DNA_helicase_DnaB-like_N"/>
</dbReference>
<dbReference type="InterPro" id="IPR025048">
    <property type="entry name" value="DUF3987"/>
</dbReference>
<evidence type="ECO:0000256" key="1">
    <source>
        <dbReference type="ARBA" id="ARBA00022705"/>
    </source>
</evidence>
<proteinExistence type="predicted"/>
<name>A0A4S8PGI0_9ACTN</name>
<dbReference type="OrthoDB" id="5150132at2"/>
<dbReference type="PANTHER" id="PTHR30153">
    <property type="entry name" value="REPLICATIVE DNA HELICASE DNAB"/>
    <property type="match status" value="1"/>
</dbReference>